<comment type="caution">
    <text evidence="2">The sequence shown here is derived from an EMBL/GenBank/DDBJ whole genome shotgun (WGS) entry which is preliminary data.</text>
</comment>
<dbReference type="EMBL" id="JAGBKM010000004">
    <property type="protein sequence ID" value="MBO1530281.1"/>
    <property type="molecule type" value="Genomic_DNA"/>
</dbReference>
<dbReference type="RefSeq" id="WP_207989943.1">
    <property type="nucleotide sequence ID" value="NZ_JAGBKM010000004.1"/>
</dbReference>
<feature type="transmembrane region" description="Helical" evidence="1">
    <location>
        <begin position="78"/>
        <end position="96"/>
    </location>
</feature>
<accession>A0ABS3NM40</accession>
<protein>
    <recommendedName>
        <fullName evidence="4">ABC transporter permease</fullName>
    </recommendedName>
</protein>
<keyword evidence="1" id="KW-1133">Transmembrane helix</keyword>
<proteinExistence type="predicted"/>
<evidence type="ECO:0008006" key="4">
    <source>
        <dbReference type="Google" id="ProtNLM"/>
    </source>
</evidence>
<dbReference type="Proteomes" id="UP000664554">
    <property type="component" value="Unassembled WGS sequence"/>
</dbReference>
<evidence type="ECO:0000313" key="3">
    <source>
        <dbReference type="Proteomes" id="UP000664554"/>
    </source>
</evidence>
<evidence type="ECO:0000256" key="1">
    <source>
        <dbReference type="SAM" id="Phobius"/>
    </source>
</evidence>
<name>A0ABS3NM40_9GAMM</name>
<keyword evidence="3" id="KW-1185">Reference proteome</keyword>
<sequence>MLTIIVGHLLGAVVPLFIFKNIKITPSDFGGEAIVYLALIVLLLFVEYQLVRSIKYGRVYFRGHIDESEGLSFKSCQFAYAVQGGFFIAILLQGLFS</sequence>
<keyword evidence="1" id="KW-0812">Transmembrane</keyword>
<feature type="transmembrane region" description="Helical" evidence="1">
    <location>
        <begin position="33"/>
        <end position="51"/>
    </location>
</feature>
<gene>
    <name evidence="2" type="ORF">J3492_03510</name>
</gene>
<organism evidence="2 3">
    <name type="scientific">Psychrobacter coccoides</name>
    <dbReference type="NCBI Taxonomy" id="2818440"/>
    <lineage>
        <taxon>Bacteria</taxon>
        <taxon>Pseudomonadati</taxon>
        <taxon>Pseudomonadota</taxon>
        <taxon>Gammaproteobacteria</taxon>
        <taxon>Moraxellales</taxon>
        <taxon>Moraxellaceae</taxon>
        <taxon>Psychrobacter</taxon>
    </lineage>
</organism>
<evidence type="ECO:0000313" key="2">
    <source>
        <dbReference type="EMBL" id="MBO1530281.1"/>
    </source>
</evidence>
<keyword evidence="1" id="KW-0472">Membrane</keyword>
<reference evidence="2 3" key="1">
    <citation type="submission" date="2021-03" db="EMBL/GenBank/DDBJ databases">
        <authorList>
            <person name="Shang D.-D."/>
            <person name="Du Z.-J."/>
            <person name="Chen G.-J."/>
        </authorList>
    </citation>
    <scope>NUCLEOTIDE SEQUENCE [LARGE SCALE GENOMIC DNA]</scope>
    <source>
        <strain evidence="2 3">F1192</strain>
    </source>
</reference>